<evidence type="ECO:0000313" key="2">
    <source>
        <dbReference type="Proteomes" id="UP000035740"/>
    </source>
</evidence>
<name>A0A0J8E2G7_BETVV</name>
<dbReference type="AlphaFoldDB" id="A0A0J8E2G7"/>
<protein>
    <submittedName>
        <fullName evidence="1">Uncharacterized protein</fullName>
    </submittedName>
</protein>
<sequence length="38" mass="4037">MPRGLLKAEIRPGGGDFRPSDGDQLWLVHVAAASGLFT</sequence>
<dbReference type="Proteomes" id="UP000035740">
    <property type="component" value="Unassembled WGS sequence"/>
</dbReference>
<accession>A0A0J8E2G7</accession>
<keyword evidence="2" id="KW-1185">Reference proteome</keyword>
<organism evidence="1 2">
    <name type="scientific">Beta vulgaris subsp. vulgaris</name>
    <name type="common">Beet</name>
    <dbReference type="NCBI Taxonomy" id="3555"/>
    <lineage>
        <taxon>Eukaryota</taxon>
        <taxon>Viridiplantae</taxon>
        <taxon>Streptophyta</taxon>
        <taxon>Embryophyta</taxon>
        <taxon>Tracheophyta</taxon>
        <taxon>Spermatophyta</taxon>
        <taxon>Magnoliopsida</taxon>
        <taxon>eudicotyledons</taxon>
        <taxon>Gunneridae</taxon>
        <taxon>Pentapetalae</taxon>
        <taxon>Caryophyllales</taxon>
        <taxon>Chenopodiaceae</taxon>
        <taxon>Betoideae</taxon>
        <taxon>Beta</taxon>
    </lineage>
</organism>
<dbReference type="Gramene" id="KMS97300">
    <property type="protein sequence ID" value="KMS97300"/>
    <property type="gene ID" value="BVRB_6g156410"/>
</dbReference>
<dbReference type="EMBL" id="KQ090335">
    <property type="protein sequence ID" value="KMS97300.1"/>
    <property type="molecule type" value="Genomic_DNA"/>
</dbReference>
<gene>
    <name evidence="1" type="ORF">BVRB_6g156410</name>
</gene>
<evidence type="ECO:0000313" key="1">
    <source>
        <dbReference type="EMBL" id="KMS97300.1"/>
    </source>
</evidence>
<proteinExistence type="predicted"/>
<reference evidence="1 2" key="1">
    <citation type="journal article" date="2014" name="Nature">
        <title>The genome of the recently domesticated crop plant sugar beet (Beta vulgaris).</title>
        <authorList>
            <person name="Dohm J.C."/>
            <person name="Minoche A.E."/>
            <person name="Holtgrawe D."/>
            <person name="Capella-Gutierrez S."/>
            <person name="Zakrzewski F."/>
            <person name="Tafer H."/>
            <person name="Rupp O."/>
            <person name="Sorensen T.R."/>
            <person name="Stracke R."/>
            <person name="Reinhardt R."/>
            <person name="Goesmann A."/>
            <person name="Kraft T."/>
            <person name="Schulz B."/>
            <person name="Stadler P.F."/>
            <person name="Schmidt T."/>
            <person name="Gabaldon T."/>
            <person name="Lehrach H."/>
            <person name="Weisshaar B."/>
            <person name="Himmelbauer H."/>
        </authorList>
    </citation>
    <scope>NUCLEOTIDE SEQUENCE [LARGE SCALE GENOMIC DNA]</scope>
    <source>
        <tissue evidence="1">Taproot</tissue>
    </source>
</reference>